<evidence type="ECO:0000313" key="2">
    <source>
        <dbReference type="Proteomes" id="UP001140066"/>
    </source>
</evidence>
<dbReference type="EMBL" id="JANBUK010001047">
    <property type="protein sequence ID" value="KAJ2786631.1"/>
    <property type="molecule type" value="Genomic_DNA"/>
</dbReference>
<gene>
    <name evidence="1" type="ORF">GGI18_003240</name>
</gene>
<reference evidence="1" key="1">
    <citation type="submission" date="2022-07" db="EMBL/GenBank/DDBJ databases">
        <title>Phylogenomic reconstructions and comparative analyses of Kickxellomycotina fungi.</title>
        <authorList>
            <person name="Reynolds N.K."/>
            <person name="Stajich J.E."/>
            <person name="Barry K."/>
            <person name="Grigoriev I.V."/>
            <person name="Crous P."/>
            <person name="Smith M.E."/>
        </authorList>
    </citation>
    <scope>NUCLEOTIDE SEQUENCE</scope>
    <source>
        <strain evidence="1">BCRC 34191</strain>
    </source>
</reference>
<evidence type="ECO:0000313" key="1">
    <source>
        <dbReference type="EMBL" id="KAJ2786631.1"/>
    </source>
</evidence>
<proteinExistence type="predicted"/>
<dbReference type="Proteomes" id="UP001140066">
    <property type="component" value="Unassembled WGS sequence"/>
</dbReference>
<sequence length="370" mass="41247">MVHEVRILVQGSALTSLSIAQKLQSLGIGDRVWSGVQKLLLDTNRCTAKGVTKKDMKDSEKSLHELNGLLSAAFYSLSEILFLGPGADKPFHSIPINPLINEHLSGSQPLRILWISSDIHPNLTSHLSTLIQLTCLDINTIEMEGNGSPLTLPPLLASTLVELRLGLVYVNQVWEPFEASPEGGLVFVSLKSLMLFGMPQFPVLASLEIRQFSRDLELFMTLFEDCPLTSLSLWSLKGRMPEDLDLSSFDGLHSLSMRFVDVINEYDDELIGNALSSIFTTTNCRLQLLTLMIHSYDSFAPRLDEPTFADNLTMLTFEGHTPVFHYMSLLSLFSNLQRLNIFANVTDSIRATEFVGMYKSIVARDLEPPL</sequence>
<comment type="caution">
    <text evidence="1">The sequence shown here is derived from an EMBL/GenBank/DDBJ whole genome shotgun (WGS) entry which is preliminary data.</text>
</comment>
<accession>A0ACC1KCW8</accession>
<keyword evidence="2" id="KW-1185">Reference proteome</keyword>
<organism evidence="1 2">
    <name type="scientific">Coemansia linderi</name>
    <dbReference type="NCBI Taxonomy" id="2663919"/>
    <lineage>
        <taxon>Eukaryota</taxon>
        <taxon>Fungi</taxon>
        <taxon>Fungi incertae sedis</taxon>
        <taxon>Zoopagomycota</taxon>
        <taxon>Kickxellomycotina</taxon>
        <taxon>Kickxellomycetes</taxon>
        <taxon>Kickxellales</taxon>
        <taxon>Kickxellaceae</taxon>
        <taxon>Coemansia</taxon>
    </lineage>
</organism>
<name>A0ACC1KCW8_9FUNG</name>
<feature type="non-terminal residue" evidence="1">
    <location>
        <position position="370"/>
    </location>
</feature>
<protein>
    <submittedName>
        <fullName evidence="1">Uncharacterized protein</fullName>
    </submittedName>
</protein>